<organism evidence="2 3">
    <name type="scientific">Meripilus lineatus</name>
    <dbReference type="NCBI Taxonomy" id="2056292"/>
    <lineage>
        <taxon>Eukaryota</taxon>
        <taxon>Fungi</taxon>
        <taxon>Dikarya</taxon>
        <taxon>Basidiomycota</taxon>
        <taxon>Agaricomycotina</taxon>
        <taxon>Agaricomycetes</taxon>
        <taxon>Polyporales</taxon>
        <taxon>Meripilaceae</taxon>
        <taxon>Meripilus</taxon>
    </lineage>
</organism>
<dbReference type="EMBL" id="JANAWD010001067">
    <property type="protein sequence ID" value="KAJ3474422.1"/>
    <property type="molecule type" value="Genomic_DNA"/>
</dbReference>
<dbReference type="Proteomes" id="UP001212997">
    <property type="component" value="Unassembled WGS sequence"/>
</dbReference>
<gene>
    <name evidence="2" type="ORF">NLI96_g12468</name>
</gene>
<evidence type="ECO:0000313" key="2">
    <source>
        <dbReference type="EMBL" id="KAJ3474422.1"/>
    </source>
</evidence>
<evidence type="ECO:0000313" key="3">
    <source>
        <dbReference type="Proteomes" id="UP001212997"/>
    </source>
</evidence>
<reference evidence="2" key="1">
    <citation type="submission" date="2022-07" db="EMBL/GenBank/DDBJ databases">
        <title>Genome Sequence of Physisporinus lineatus.</title>
        <authorList>
            <person name="Buettner E."/>
        </authorList>
    </citation>
    <scope>NUCLEOTIDE SEQUENCE</scope>
    <source>
        <strain evidence="2">VT162</strain>
    </source>
</reference>
<feature type="region of interest" description="Disordered" evidence="1">
    <location>
        <begin position="368"/>
        <end position="388"/>
    </location>
</feature>
<dbReference type="AlphaFoldDB" id="A0AAD5US89"/>
<sequence length="551" mass="61505">MESPVLKEWWVRSRQIGDITFSDGLVAVGVQDDKWVITSPNTSWIPDVLLGRVSIAYHADGRFGMADPTQWPQIHSTLFPHFCLMLCKPSSTSDPRLVMWESLSDQDFVPVVGCSLAGFGVVSPTLLSRLRPHVDDVLERVRDYCNVNSGKGQRITFTSIALRDTMERLSHPASFRDMNRQLVMVQRFWQESLAWLTWVQDKYAHFNPSLDDPPAPYDSQFIGAYTTKPAVVQQLFRAGVPVWYLRRPEEITHLTIIRDVIDITLPTLIDTSNPTFTLYSGRIGDHSLAATCMGIHNYSDIEEFPYHNPDIHTPTLRPAAQVLVPSSSLGLAPIQPIPPVVPNATPATPSTSVVSRFSVAPREIPLAKKGKAKGKAPSPSVTQRQNVATTSRVISTTRGTNRDPFIDPEHPSMPAALEIWADELARCAAGITPLRKFAHLYPDPALFVVATPSRCDKYFMTWLGLRVAWVSLQENFPEDIRPLTAQTWREILVSVEGRITASGQNTTSSERRSNAQAAFDHVFDIQGLGDAAINFYSTAYFYDHQFRSASC</sequence>
<name>A0AAD5US89_9APHY</name>
<proteinExistence type="predicted"/>
<comment type="caution">
    <text evidence="2">The sequence shown here is derived from an EMBL/GenBank/DDBJ whole genome shotgun (WGS) entry which is preliminary data.</text>
</comment>
<evidence type="ECO:0000256" key="1">
    <source>
        <dbReference type="SAM" id="MobiDB-lite"/>
    </source>
</evidence>
<protein>
    <submittedName>
        <fullName evidence="2">Uncharacterized protein</fullName>
    </submittedName>
</protein>
<keyword evidence="3" id="KW-1185">Reference proteome</keyword>
<feature type="compositionally biased region" description="Polar residues" evidence="1">
    <location>
        <begin position="379"/>
        <end position="388"/>
    </location>
</feature>
<accession>A0AAD5US89</accession>